<reference evidence="5 6" key="1">
    <citation type="submission" date="2020-03" db="EMBL/GenBank/DDBJ databases">
        <title>Soil Listeria distribution.</title>
        <authorList>
            <person name="Liao J."/>
            <person name="Wiedmann M."/>
        </authorList>
    </citation>
    <scope>NUCLEOTIDE SEQUENCE [LARGE SCALE GENOMIC DNA]</scope>
    <source>
        <strain evidence="3 5">FSL L7-1833</strain>
        <strain evidence="4 6">FSL L7-1850</strain>
    </source>
</reference>
<name>A0A7X1BW56_9LIST</name>
<feature type="transmembrane region" description="Helical" evidence="2">
    <location>
        <begin position="7"/>
        <end position="27"/>
    </location>
</feature>
<feature type="region of interest" description="Disordered" evidence="1">
    <location>
        <begin position="160"/>
        <end position="186"/>
    </location>
</feature>
<evidence type="ECO:0000256" key="1">
    <source>
        <dbReference type="SAM" id="MobiDB-lite"/>
    </source>
</evidence>
<dbReference type="RefSeq" id="WP_185369278.1">
    <property type="nucleotide sequence ID" value="NZ_JAARMV010000007.1"/>
</dbReference>
<evidence type="ECO:0000313" key="4">
    <source>
        <dbReference type="EMBL" id="MBC2373626.1"/>
    </source>
</evidence>
<keyword evidence="2" id="KW-1133">Transmembrane helix</keyword>
<accession>A0A7X1BW56</accession>
<evidence type="ECO:0000313" key="5">
    <source>
        <dbReference type="Proteomes" id="UP000532866"/>
    </source>
</evidence>
<feature type="compositionally biased region" description="Pro residues" evidence="1">
    <location>
        <begin position="176"/>
        <end position="186"/>
    </location>
</feature>
<dbReference type="Proteomes" id="UP000546244">
    <property type="component" value="Unassembled WGS sequence"/>
</dbReference>
<evidence type="ECO:0000313" key="6">
    <source>
        <dbReference type="Proteomes" id="UP000546244"/>
    </source>
</evidence>
<dbReference type="EMBL" id="JAAROL010000010">
    <property type="protein sequence ID" value="MBC1333460.1"/>
    <property type="molecule type" value="Genomic_DNA"/>
</dbReference>
<feature type="compositionally biased region" description="Polar residues" evidence="1">
    <location>
        <begin position="63"/>
        <end position="73"/>
    </location>
</feature>
<proteinExistence type="predicted"/>
<organism evidence="3 5">
    <name type="scientific">Listeria booriae</name>
    <dbReference type="NCBI Taxonomy" id="1552123"/>
    <lineage>
        <taxon>Bacteria</taxon>
        <taxon>Bacillati</taxon>
        <taxon>Bacillota</taxon>
        <taxon>Bacilli</taxon>
        <taxon>Bacillales</taxon>
        <taxon>Listeriaceae</taxon>
        <taxon>Listeria</taxon>
    </lineage>
</organism>
<comment type="caution">
    <text evidence="3">The sequence shown here is derived from an EMBL/GenBank/DDBJ whole genome shotgun (WGS) entry which is preliminary data.</text>
</comment>
<feature type="region of interest" description="Disordered" evidence="1">
    <location>
        <begin position="36"/>
        <end position="73"/>
    </location>
</feature>
<evidence type="ECO:0000256" key="2">
    <source>
        <dbReference type="SAM" id="Phobius"/>
    </source>
</evidence>
<dbReference type="Proteomes" id="UP000532866">
    <property type="component" value="Unassembled WGS sequence"/>
</dbReference>
<protein>
    <submittedName>
        <fullName evidence="3">Uncharacterized protein</fullName>
    </submittedName>
</protein>
<evidence type="ECO:0000313" key="3">
    <source>
        <dbReference type="EMBL" id="MBC1333460.1"/>
    </source>
</evidence>
<sequence length="446" mass="47796">MSKTKKIWIGVCAFVIVGGGIAVYATLGNSAETKTKKNQEVGVTDPAKKKRDKKKAGVDPLQDTLTTNEDPLQQYAGATTNQESTNDATSFLAPTNDARTSKIIAMADQAMAAVDAKRETPTQLAVADVPSSAATPNIVLPTNTKPTPTETITPEKPTEEIVIPPKKDPDEGGEPVTPPVEPPVTPVEPPVTPIEPPIVPEYPVSDLDVATNLEAAEQAAGGVTTATALYKQVVQANINSLMQSTVPALGLEEDIAFLETTYQSLQAQYEVLLAMEVTDEAYADTSAQFGELYDAFHEKVITIQTAPETQYTTLESQRVDIANIVASGIDSEQGVLSKIAVLDGTTMAMQALQEKDTAARYKNTIQQEINHNETAKQAATETLTSQHALLVQAAAQSQTALDTEKSACDTVQQHMQEQITSVETWKTALDARTTVPEDNETENTTE</sequence>
<keyword evidence="2" id="KW-0812">Transmembrane</keyword>
<keyword evidence="2" id="KW-0472">Membrane</keyword>
<dbReference type="EMBL" id="JAARMV010000007">
    <property type="protein sequence ID" value="MBC2373626.1"/>
    <property type="molecule type" value="Genomic_DNA"/>
</dbReference>
<gene>
    <name evidence="3" type="ORF">HB759_16055</name>
    <name evidence="4" type="ORF">HBP98_16565</name>
</gene>
<dbReference type="AlphaFoldDB" id="A0A7X1BW56"/>